<dbReference type="PRINTS" id="PR00344">
    <property type="entry name" value="BCTRLSENSOR"/>
</dbReference>
<dbReference type="CDD" id="cd17546">
    <property type="entry name" value="REC_hyHK_CKI1_RcsC-like"/>
    <property type="match status" value="1"/>
</dbReference>
<feature type="domain" description="PAS" evidence="14">
    <location>
        <begin position="536"/>
        <end position="585"/>
    </location>
</feature>
<evidence type="ECO:0000259" key="15">
    <source>
        <dbReference type="PROSITE" id="PS50113"/>
    </source>
</evidence>
<evidence type="ECO:0000256" key="4">
    <source>
        <dbReference type="ARBA" id="ARBA00022679"/>
    </source>
</evidence>
<dbReference type="InterPro" id="IPR005467">
    <property type="entry name" value="His_kinase_dom"/>
</dbReference>
<dbReference type="CDD" id="cd00082">
    <property type="entry name" value="HisKA"/>
    <property type="match status" value="1"/>
</dbReference>
<dbReference type="RefSeq" id="WP_147583365.1">
    <property type="nucleotide sequence ID" value="NZ_CP042831.1"/>
</dbReference>
<evidence type="ECO:0000256" key="7">
    <source>
        <dbReference type="ARBA" id="ARBA00022840"/>
    </source>
</evidence>
<evidence type="ECO:0000256" key="2">
    <source>
        <dbReference type="ARBA" id="ARBA00012438"/>
    </source>
</evidence>
<dbReference type="SUPFAM" id="SSF47384">
    <property type="entry name" value="Homodimeric domain of signal transducing histidine kinase"/>
    <property type="match status" value="1"/>
</dbReference>
<dbReference type="InterPro" id="IPR001789">
    <property type="entry name" value="Sig_transdc_resp-reg_receiver"/>
</dbReference>
<dbReference type="EC" id="2.7.13.3" evidence="2"/>
<evidence type="ECO:0000259" key="13">
    <source>
        <dbReference type="PROSITE" id="PS50110"/>
    </source>
</evidence>
<feature type="domain" description="PAS" evidence="14">
    <location>
        <begin position="409"/>
        <end position="479"/>
    </location>
</feature>
<dbReference type="SMART" id="SM00448">
    <property type="entry name" value="REC"/>
    <property type="match status" value="2"/>
</dbReference>
<dbReference type="InterPro" id="IPR011006">
    <property type="entry name" value="CheY-like_superfamily"/>
</dbReference>
<dbReference type="SUPFAM" id="SSF52172">
    <property type="entry name" value="CheY-like"/>
    <property type="match status" value="2"/>
</dbReference>
<evidence type="ECO:0000259" key="14">
    <source>
        <dbReference type="PROSITE" id="PS50112"/>
    </source>
</evidence>
<dbReference type="SUPFAM" id="SSF55874">
    <property type="entry name" value="ATPase domain of HSP90 chaperone/DNA topoisomerase II/histidine kinase"/>
    <property type="match status" value="1"/>
</dbReference>
<evidence type="ECO:0000256" key="9">
    <source>
        <dbReference type="ARBA" id="ARBA00064003"/>
    </source>
</evidence>
<dbReference type="InterPro" id="IPR003594">
    <property type="entry name" value="HATPase_dom"/>
</dbReference>
<dbReference type="FunFam" id="3.30.565.10:FF:000010">
    <property type="entry name" value="Sensor histidine kinase RcsC"/>
    <property type="match status" value="1"/>
</dbReference>
<dbReference type="Gene3D" id="1.10.287.130">
    <property type="match status" value="1"/>
</dbReference>
<dbReference type="PANTHER" id="PTHR45339">
    <property type="entry name" value="HYBRID SIGNAL TRANSDUCTION HISTIDINE KINASE J"/>
    <property type="match status" value="1"/>
</dbReference>
<feature type="domain" description="PAC" evidence="15">
    <location>
        <begin position="483"/>
        <end position="535"/>
    </location>
</feature>
<dbReference type="Pfam" id="PF00512">
    <property type="entry name" value="HisKA"/>
    <property type="match status" value="1"/>
</dbReference>
<dbReference type="GO" id="GO:0005524">
    <property type="term" value="F:ATP binding"/>
    <property type="evidence" value="ECO:0007669"/>
    <property type="project" value="UniProtKB-KW"/>
</dbReference>
<dbReference type="PROSITE" id="PS50110">
    <property type="entry name" value="RESPONSE_REGULATORY"/>
    <property type="match status" value="2"/>
</dbReference>
<dbReference type="KEGG" id="fak:FUA48_09780"/>
<dbReference type="SMART" id="SM00387">
    <property type="entry name" value="HATPase_c"/>
    <property type="match status" value="1"/>
</dbReference>
<dbReference type="CDD" id="cd00130">
    <property type="entry name" value="PAS"/>
    <property type="match status" value="3"/>
</dbReference>
<evidence type="ECO:0000256" key="3">
    <source>
        <dbReference type="ARBA" id="ARBA00022553"/>
    </source>
</evidence>
<dbReference type="Gene3D" id="3.30.565.10">
    <property type="entry name" value="Histidine kinase-like ATPase, C-terminal domain"/>
    <property type="match status" value="1"/>
</dbReference>
<evidence type="ECO:0000256" key="6">
    <source>
        <dbReference type="ARBA" id="ARBA00022777"/>
    </source>
</evidence>
<evidence type="ECO:0000256" key="8">
    <source>
        <dbReference type="ARBA" id="ARBA00023012"/>
    </source>
</evidence>
<organism evidence="16 17">
    <name type="scientific">Flavobacterium alkalisoli</name>
    <dbReference type="NCBI Taxonomy" id="2602769"/>
    <lineage>
        <taxon>Bacteria</taxon>
        <taxon>Pseudomonadati</taxon>
        <taxon>Bacteroidota</taxon>
        <taxon>Flavobacteriia</taxon>
        <taxon>Flavobacteriales</taxon>
        <taxon>Flavobacteriaceae</taxon>
        <taxon>Flavobacterium</taxon>
    </lineage>
</organism>
<dbReference type="PROSITE" id="PS50109">
    <property type="entry name" value="HIS_KIN"/>
    <property type="match status" value="1"/>
</dbReference>
<dbReference type="Gene3D" id="3.30.450.20">
    <property type="entry name" value="PAS domain"/>
    <property type="match status" value="4"/>
</dbReference>
<evidence type="ECO:0000256" key="1">
    <source>
        <dbReference type="ARBA" id="ARBA00000085"/>
    </source>
</evidence>
<dbReference type="EMBL" id="CP042831">
    <property type="protein sequence ID" value="QEE49864.1"/>
    <property type="molecule type" value="Genomic_DNA"/>
</dbReference>
<dbReference type="NCBIfam" id="TIGR00229">
    <property type="entry name" value="sensory_box"/>
    <property type="match status" value="3"/>
</dbReference>
<dbReference type="PROSITE" id="PS50112">
    <property type="entry name" value="PAS"/>
    <property type="match status" value="2"/>
</dbReference>
<dbReference type="InterPro" id="IPR013655">
    <property type="entry name" value="PAS_fold_3"/>
</dbReference>
<feature type="modified residue" description="4-aspartylphosphate" evidence="11">
    <location>
        <position position="984"/>
    </location>
</feature>
<dbReference type="InterPro" id="IPR003661">
    <property type="entry name" value="HisK_dim/P_dom"/>
</dbReference>
<gene>
    <name evidence="16" type="ORF">FUA48_09780</name>
</gene>
<feature type="domain" description="PAC" evidence="15">
    <location>
        <begin position="227"/>
        <end position="278"/>
    </location>
</feature>
<keyword evidence="4" id="KW-0808">Transferase</keyword>
<feature type="modified residue" description="4-aspartylphosphate" evidence="11">
    <location>
        <position position="1128"/>
    </location>
</feature>
<feature type="domain" description="Response regulatory" evidence="13">
    <location>
        <begin position="1077"/>
        <end position="1196"/>
    </location>
</feature>
<keyword evidence="5" id="KW-0547">Nucleotide-binding</keyword>
<dbReference type="PROSITE" id="PS50113">
    <property type="entry name" value="PAC"/>
    <property type="match status" value="4"/>
</dbReference>
<dbReference type="Pfam" id="PF08447">
    <property type="entry name" value="PAS_3"/>
    <property type="match status" value="3"/>
</dbReference>
<dbReference type="Pfam" id="PF00072">
    <property type="entry name" value="Response_reg"/>
    <property type="match status" value="2"/>
</dbReference>
<evidence type="ECO:0000313" key="17">
    <source>
        <dbReference type="Proteomes" id="UP000321222"/>
    </source>
</evidence>
<dbReference type="OrthoDB" id="9811889at2"/>
<name>A0A5B9FSG9_9FLAO</name>
<dbReference type="AlphaFoldDB" id="A0A5B9FSG9"/>
<evidence type="ECO:0000256" key="10">
    <source>
        <dbReference type="ARBA" id="ARBA00068150"/>
    </source>
</evidence>
<keyword evidence="8" id="KW-0902">Two-component regulatory system</keyword>
<feature type="domain" description="PAC" evidence="15">
    <location>
        <begin position="356"/>
        <end position="408"/>
    </location>
</feature>
<keyword evidence="7" id="KW-0067">ATP-binding</keyword>
<sequence length="1199" mass="137146">MSTTDLQKEFKSLLSEDFELFEWLTQDSLDGIWYCDLFQIGNLWINDVFWKSIGHSAPPSGHVFDKWSMCINTFDKNKALDLMHAAREEPRKGFKGDFMYTDDKGYSIVLHSVGKVIFDSGKRASRLVVKHYKRRNVKQQKLLVELEKLKKLRVILNETNRVAKVGGWEVDVTVQKISWTKVTKEIHEVPQSFEPDIESAINFYEQGWSRDAISNLFAEAIEYGKPFDVELRIITAKNNCRWVRVIGRPVQENGKSIRVYGAFQDITERKEREIEYRNIRERFEIIFNSSPVGILLINSNDNLLLINPSGIKIFGLENLSKDQLLKVTRNSHIHPEDLPKAEEQRKLLLQGKISEYTLESRFFRPNGEIIWCRTFTAIAYPENSEDYLITVQIEDITEAKLLEEQSLENAQRFRSAFEYSPNGMALVGLDGSWLMVNNVLSGMLGYKRREFLKLRFQEMTHQDDLDLDLRLLSEVIRGKRSGYSIEKRYIHKSGEIVYGLLNVSLIRDKNNTPQYFISQISDITSRVLAGKELERSLNDLRTLLNATTQVSIIETDLNGIIYKFNKGAENLLRYSSDEVVGKMDIKALHDKKEIIRRAKELSDEYQEAVAIDDVFIYKAKRGKHDSHEWTYIRKDGTLFPVQLVITAVRDENEEISGYVAIGTDISELKEMEKSLLSEKIRAEAANRSKSEFLANMSHEIRTPLNGVIGFTDLLMTTELNETQGTYMQMVNTSAHSLLDLINDILDFSKIEAGKLELYLEETDLIELCSQTIDIIKHAAHSKNLELLLDVSPNISRFVYADAVRLRQILINLLNNAIKFTEKGEVELRVRNEAIGNNENEMLFEFSIRDTGIGIAPHNLQKIFNAFDQEDASTTRKYGGTGLGITISNRLLELMDSRLEVKSEPNSGSVFSFRVRFKTLTGKSTIEEKAANISNVLIVDDNVNNRTILRDMLAFGEIASVSAENGIEALEVLESRNDFDLAIIDYNMPYLNGLDLIRHIREKFDIDKEMLPVILLHSSIIDSLTLDLYKQLDIKFEVAKPINIDRLFELISRITKKNGSNGQEMTGTFVKDEGSVFNIMVAEDNPVNQFLAKSIIQKILPKAIVLVAEDGEKAVKMYQKNAPDLIFMDIQMPVMSGFDASRQIRKFEKAGTRIPIIALTARTLKGERERCLEAGMDDYITKPILFDTIKAIAEKYLLKD</sequence>
<accession>A0A5B9FSG9</accession>
<dbReference type="InterPro" id="IPR001610">
    <property type="entry name" value="PAC"/>
</dbReference>
<feature type="domain" description="Response regulatory" evidence="13">
    <location>
        <begin position="934"/>
        <end position="1054"/>
    </location>
</feature>
<dbReference type="SMART" id="SM00086">
    <property type="entry name" value="PAC"/>
    <property type="match status" value="4"/>
</dbReference>
<dbReference type="InterPro" id="IPR000014">
    <property type="entry name" value="PAS"/>
</dbReference>
<evidence type="ECO:0000256" key="5">
    <source>
        <dbReference type="ARBA" id="ARBA00022741"/>
    </source>
</evidence>
<dbReference type="GO" id="GO:0000155">
    <property type="term" value="F:phosphorelay sensor kinase activity"/>
    <property type="evidence" value="ECO:0007669"/>
    <property type="project" value="InterPro"/>
</dbReference>
<dbReference type="PANTHER" id="PTHR45339:SF1">
    <property type="entry name" value="HYBRID SIGNAL TRANSDUCTION HISTIDINE KINASE J"/>
    <property type="match status" value="1"/>
</dbReference>
<feature type="domain" description="PAC" evidence="15">
    <location>
        <begin position="625"/>
        <end position="677"/>
    </location>
</feature>
<comment type="catalytic activity">
    <reaction evidence="1">
        <text>ATP + protein L-histidine = ADP + protein N-phospho-L-histidine.</text>
        <dbReference type="EC" id="2.7.13.3"/>
    </reaction>
</comment>
<keyword evidence="6" id="KW-0418">Kinase</keyword>
<dbReference type="Gene3D" id="3.40.50.2300">
    <property type="match status" value="2"/>
</dbReference>
<dbReference type="CDD" id="cd16922">
    <property type="entry name" value="HATPase_EvgS-ArcB-TorS-like"/>
    <property type="match status" value="1"/>
</dbReference>
<keyword evidence="17" id="KW-1185">Reference proteome</keyword>
<dbReference type="SMART" id="SM00388">
    <property type="entry name" value="HisKA"/>
    <property type="match status" value="1"/>
</dbReference>
<dbReference type="InterPro" id="IPR036890">
    <property type="entry name" value="HATPase_C_sf"/>
</dbReference>
<dbReference type="SMART" id="SM00091">
    <property type="entry name" value="PAS"/>
    <property type="match status" value="3"/>
</dbReference>
<dbReference type="FunFam" id="1.10.287.130:FF:000002">
    <property type="entry name" value="Two-component osmosensing histidine kinase"/>
    <property type="match status" value="1"/>
</dbReference>
<evidence type="ECO:0000259" key="12">
    <source>
        <dbReference type="PROSITE" id="PS50109"/>
    </source>
</evidence>
<dbReference type="InterPro" id="IPR004358">
    <property type="entry name" value="Sig_transdc_His_kin-like_C"/>
</dbReference>
<dbReference type="InterPro" id="IPR035965">
    <property type="entry name" value="PAS-like_dom_sf"/>
</dbReference>
<dbReference type="Pfam" id="PF02518">
    <property type="entry name" value="HATPase_c"/>
    <property type="match status" value="1"/>
</dbReference>
<comment type="subunit">
    <text evidence="9">At low DSF concentrations, interacts with RpfF.</text>
</comment>
<evidence type="ECO:0000313" key="16">
    <source>
        <dbReference type="EMBL" id="QEE49864.1"/>
    </source>
</evidence>
<dbReference type="SUPFAM" id="SSF55785">
    <property type="entry name" value="PYP-like sensor domain (PAS domain)"/>
    <property type="match status" value="4"/>
</dbReference>
<dbReference type="Proteomes" id="UP000321222">
    <property type="component" value="Chromosome"/>
</dbReference>
<reference evidence="16 17" key="1">
    <citation type="submission" date="2019-08" db="EMBL/GenBank/DDBJ databases">
        <title>Flavobacterium alkalisoli sp. nov., isolated from rhizosphere soil of Suaeda salsa.</title>
        <authorList>
            <person name="Sun J.-Q."/>
            <person name="Xu L."/>
        </authorList>
    </citation>
    <scope>NUCLEOTIDE SEQUENCE [LARGE SCALE GENOMIC DNA]</scope>
    <source>
        <strain evidence="16 17">XS-5</strain>
    </source>
</reference>
<dbReference type="InterPro" id="IPR036097">
    <property type="entry name" value="HisK_dim/P_sf"/>
</dbReference>
<feature type="domain" description="Histidine kinase" evidence="12">
    <location>
        <begin position="695"/>
        <end position="918"/>
    </location>
</feature>
<keyword evidence="3 11" id="KW-0597">Phosphoprotein</keyword>
<protein>
    <recommendedName>
        <fullName evidence="10">Sensory/regulatory protein RpfC</fullName>
        <ecNumber evidence="2">2.7.13.3</ecNumber>
    </recommendedName>
</protein>
<dbReference type="Pfam" id="PF13426">
    <property type="entry name" value="PAS_9"/>
    <property type="match status" value="1"/>
</dbReference>
<proteinExistence type="predicted"/>
<evidence type="ECO:0000256" key="11">
    <source>
        <dbReference type="PROSITE-ProRule" id="PRU00169"/>
    </source>
</evidence>
<dbReference type="InterPro" id="IPR000700">
    <property type="entry name" value="PAS-assoc_C"/>
</dbReference>